<evidence type="ECO:0000313" key="1">
    <source>
        <dbReference type="EMBL" id="KAJ2896988.1"/>
    </source>
</evidence>
<keyword evidence="2" id="KW-1185">Reference proteome</keyword>
<dbReference type="Proteomes" id="UP001201980">
    <property type="component" value="Unassembled WGS sequence"/>
</dbReference>
<sequence length="88" mass="9896">MSMPQLRRNQFHQSHIGCDVTADSQSVGNANVCTSIDKDHGQVFAFKPEAELTEFKFQRYMQRYLGTAPGIDGNVGRMFHFPHAEGHA</sequence>
<reference evidence="1" key="1">
    <citation type="submission" date="2022-07" db="EMBL/GenBank/DDBJ databases">
        <title>Draft genome sequence of Zalerion maritima ATCC 34329, a (micro)plastics degrading marine fungus.</title>
        <authorList>
            <person name="Paco A."/>
            <person name="Goncalves M.F.M."/>
            <person name="Rocha-Santos T.A.P."/>
            <person name="Alves A."/>
        </authorList>
    </citation>
    <scope>NUCLEOTIDE SEQUENCE</scope>
    <source>
        <strain evidence="1">ATCC 34329</strain>
    </source>
</reference>
<organism evidence="1 2">
    <name type="scientific">Zalerion maritima</name>
    <dbReference type="NCBI Taxonomy" id="339359"/>
    <lineage>
        <taxon>Eukaryota</taxon>
        <taxon>Fungi</taxon>
        <taxon>Dikarya</taxon>
        <taxon>Ascomycota</taxon>
        <taxon>Pezizomycotina</taxon>
        <taxon>Sordariomycetes</taxon>
        <taxon>Lulworthiomycetidae</taxon>
        <taxon>Lulworthiales</taxon>
        <taxon>Lulworthiaceae</taxon>
        <taxon>Zalerion</taxon>
    </lineage>
</organism>
<dbReference type="AlphaFoldDB" id="A0AAD5RL67"/>
<name>A0AAD5RL67_9PEZI</name>
<accession>A0AAD5RL67</accession>
<evidence type="ECO:0000313" key="2">
    <source>
        <dbReference type="Proteomes" id="UP001201980"/>
    </source>
</evidence>
<dbReference type="EMBL" id="JAKWBI020000301">
    <property type="protein sequence ID" value="KAJ2896988.1"/>
    <property type="molecule type" value="Genomic_DNA"/>
</dbReference>
<proteinExistence type="predicted"/>
<protein>
    <submittedName>
        <fullName evidence="1">Uncharacterized protein</fullName>
    </submittedName>
</protein>
<comment type="caution">
    <text evidence="1">The sequence shown here is derived from an EMBL/GenBank/DDBJ whole genome shotgun (WGS) entry which is preliminary data.</text>
</comment>
<gene>
    <name evidence="1" type="ORF">MKZ38_005051</name>
</gene>